<dbReference type="AlphaFoldDB" id="A0A7W8ATM6"/>
<dbReference type="OrthoDB" id="4289123at2"/>
<name>A0A7W8ATM6_STRST</name>
<proteinExistence type="predicted"/>
<organism evidence="1 2">
    <name type="scientific">Streptomyces spectabilis</name>
    <dbReference type="NCBI Taxonomy" id="68270"/>
    <lineage>
        <taxon>Bacteria</taxon>
        <taxon>Bacillati</taxon>
        <taxon>Actinomycetota</taxon>
        <taxon>Actinomycetes</taxon>
        <taxon>Kitasatosporales</taxon>
        <taxon>Streptomycetaceae</taxon>
        <taxon>Streptomyces</taxon>
    </lineage>
</organism>
<keyword evidence="2" id="KW-1185">Reference proteome</keyword>
<reference evidence="1 2" key="1">
    <citation type="submission" date="2020-08" db="EMBL/GenBank/DDBJ databases">
        <title>Genomic Encyclopedia of Type Strains, Phase III (KMG-III): the genomes of soil and plant-associated and newly described type strains.</title>
        <authorList>
            <person name="Whitman W."/>
        </authorList>
    </citation>
    <scope>NUCLEOTIDE SEQUENCE [LARGE SCALE GENOMIC DNA]</scope>
    <source>
        <strain evidence="1 2">CECT 3146</strain>
    </source>
</reference>
<sequence length="162" mass="17951">MTWVALLSTVVGAMVGLGSALLSESLRWKREHNDRRLSAQREIYVAYLSALHRASQSLRAVSLGDHSEDVPRHLAARAAMRDAELVETREHLVLTAPETVVQAADAAFQSLRVLRVRIAQGQGMGSPEYEADLATYNLHLQVLRNAIREELQVGSLRSEITL</sequence>
<comment type="caution">
    <text evidence="1">The sequence shown here is derived from an EMBL/GenBank/DDBJ whole genome shotgun (WGS) entry which is preliminary data.</text>
</comment>
<evidence type="ECO:0000313" key="2">
    <source>
        <dbReference type="Proteomes" id="UP000549009"/>
    </source>
</evidence>
<dbReference type="EMBL" id="JACHJD010000003">
    <property type="protein sequence ID" value="MBB5103117.1"/>
    <property type="molecule type" value="Genomic_DNA"/>
</dbReference>
<dbReference type="RefSeq" id="WP_150510799.1">
    <property type="nucleotide sequence ID" value="NZ_CP023690.1"/>
</dbReference>
<accession>A0A7W8ATM6</accession>
<protein>
    <submittedName>
        <fullName evidence="1">Uncharacterized protein</fullName>
    </submittedName>
</protein>
<evidence type="ECO:0000313" key="1">
    <source>
        <dbReference type="EMBL" id="MBB5103117.1"/>
    </source>
</evidence>
<dbReference type="Proteomes" id="UP000549009">
    <property type="component" value="Unassembled WGS sequence"/>
</dbReference>
<gene>
    <name evidence="1" type="ORF">FHS40_002170</name>
</gene>